<dbReference type="InterPro" id="IPR019594">
    <property type="entry name" value="Glu/Gly-bd"/>
</dbReference>
<evidence type="ECO:0000256" key="3">
    <source>
        <dbReference type="ARBA" id="ARBA00011095"/>
    </source>
</evidence>
<gene>
    <name evidence="19" type="primary">LOC108835441</name>
</gene>
<evidence type="ECO:0000256" key="13">
    <source>
        <dbReference type="ARBA" id="ARBA00023303"/>
    </source>
</evidence>
<dbReference type="InterPro" id="IPR028082">
    <property type="entry name" value="Peripla_BP_I"/>
</dbReference>
<dbReference type="RefSeq" id="XP_018464196.2">
    <property type="nucleotide sequence ID" value="XM_018608694.2"/>
</dbReference>
<evidence type="ECO:0000256" key="5">
    <source>
        <dbReference type="ARBA" id="ARBA00022692"/>
    </source>
</evidence>
<dbReference type="Gene3D" id="1.10.287.70">
    <property type="match status" value="1"/>
</dbReference>
<dbReference type="InterPro" id="IPR015683">
    <property type="entry name" value="Ionotropic_Glu_rcpt"/>
</dbReference>
<evidence type="ECO:0000256" key="16">
    <source>
        <dbReference type="SAM" id="SignalP"/>
    </source>
</evidence>
<evidence type="ECO:0000256" key="11">
    <source>
        <dbReference type="ARBA" id="ARBA00023180"/>
    </source>
</evidence>
<evidence type="ECO:0000256" key="8">
    <source>
        <dbReference type="ARBA" id="ARBA00023065"/>
    </source>
</evidence>
<dbReference type="PANTHER" id="PTHR18966">
    <property type="entry name" value="IONOTROPIC GLUTAMATE RECEPTOR"/>
    <property type="match status" value="1"/>
</dbReference>
<dbReference type="Pfam" id="PF01094">
    <property type="entry name" value="ANF_receptor"/>
    <property type="match status" value="1"/>
</dbReference>
<reference evidence="18" key="1">
    <citation type="journal article" date="2019" name="Database">
        <title>The radish genome database (RadishGD): an integrated information resource for radish genomics.</title>
        <authorList>
            <person name="Yu H.J."/>
            <person name="Baek S."/>
            <person name="Lee Y.J."/>
            <person name="Cho A."/>
            <person name="Mun J.H."/>
        </authorList>
    </citation>
    <scope>NUCLEOTIDE SEQUENCE [LARGE SCALE GENOMIC DNA]</scope>
    <source>
        <strain evidence="18">cv. WK10039</strain>
    </source>
</reference>
<dbReference type="SUPFAM" id="SSF53822">
    <property type="entry name" value="Periplasmic binding protein-like I"/>
    <property type="match status" value="1"/>
</dbReference>
<keyword evidence="13 14" id="KW-0407">Ion channel</keyword>
<feature type="chain" id="PRO_5040806779" description="Glutamate receptor" evidence="16">
    <location>
        <begin position="21"/>
        <end position="852"/>
    </location>
</feature>
<sequence length="852" mass="95767">MKRFWIQNAFLPLLLFICLASSQNGDVYEGSESDHTRVRIRVGLVLDMGSLEGKTVGSSVTTALSDFYAVNSDYKTRVSLSIRNSHGEPLLALASAVDLLQSEGVEAIVTGGRSLLETKLVAEIGEKARVPVISINSPISPSLSRYIHLIQAAHDSSSEAKGIRAFIHEYDWKSVALVYEDDDDDDWRESMQLLVDHFDENGVGVESKVGLTVLYSTEEMVMDRLGKMKELGTSVFVVHMSEVIATRLFTCAERLGMMGEGFAWILTAKTMSSLHGKEAMEGVVGFKTYIPMSRELQNFTLRLRKSLGNEEDVQLSLSISSVWAHDVAWALARSAEMVNASSTLLEAITECRFKGLSGDFQVKDKMFLSHKFEIVNLLESGERRIGFWSSNGGFSSRRHHNKLEETIIWPGGSAQAPRGRVLGEIKRRKLRVLVTSSNRFPKLIEVETDSATNITTVKGFCIEVFRAAIAPFNCDLEFIPWRNGSDYDELAYRLSIQKDKYDAAVGDITITANRSMYVDFTMPFTEMGLGIVAPKESSMWVFLQPLTRDLWITSAAFFVLTGFIVWLIERPDNKEFQGSWPKQIGVIFWFGFSTLVYAHREKLQHNLSRFVVTVWVFAVLILTTSYTATLTSMMTVQQIRFNSNEDSVGHLSGSLIANMSLTNSRFQPTNTKGLNSSREYAQALLDNSVSFIVDELPYLKILLGENPAKFAMVKAHYNTIGFGFMFQKGDELVPLVSREILCLRATDKITEMEKRWFENPLPYTADDTSNPLTLYMFRGLFMITGVSSALALALLLVLWLRDNLDDLMNSANIFLSRRLAHFGIFFARTIHPYPLDDENAVQMAQRVTEDKN</sequence>
<dbReference type="Gene3D" id="3.40.50.2300">
    <property type="match status" value="2"/>
</dbReference>
<evidence type="ECO:0000256" key="10">
    <source>
        <dbReference type="ARBA" id="ARBA00023170"/>
    </source>
</evidence>
<dbReference type="Proteomes" id="UP000504610">
    <property type="component" value="Chromosome 9"/>
</dbReference>
<protein>
    <recommendedName>
        <fullName evidence="14">Glutamate receptor</fullName>
    </recommendedName>
</protein>
<feature type="signal peptide" evidence="16">
    <location>
        <begin position="1"/>
        <end position="20"/>
    </location>
</feature>
<keyword evidence="8 14" id="KW-0406">Ion transport</keyword>
<dbReference type="FunFam" id="3.40.50.2300:FF:000629">
    <property type="entry name" value="Glutamate receptor 1.3"/>
    <property type="match status" value="1"/>
</dbReference>
<keyword evidence="6 16" id="KW-0732">Signal</keyword>
<feature type="transmembrane region" description="Helical" evidence="15">
    <location>
        <begin position="580"/>
        <end position="598"/>
    </location>
</feature>
<evidence type="ECO:0000256" key="2">
    <source>
        <dbReference type="ARBA" id="ARBA00008685"/>
    </source>
</evidence>
<dbReference type="Pfam" id="PF10613">
    <property type="entry name" value="Lig_chan-Glu_bd"/>
    <property type="match status" value="1"/>
</dbReference>
<dbReference type="InterPro" id="IPR001320">
    <property type="entry name" value="Iontro_rcpt_C"/>
</dbReference>
<proteinExistence type="inferred from homology"/>
<dbReference type="GO" id="GO:0016020">
    <property type="term" value="C:membrane"/>
    <property type="evidence" value="ECO:0007669"/>
    <property type="project" value="UniProtKB-SubCell"/>
</dbReference>
<evidence type="ECO:0000256" key="12">
    <source>
        <dbReference type="ARBA" id="ARBA00023286"/>
    </source>
</evidence>
<dbReference type="InterPro" id="IPR017103">
    <property type="entry name" value="Iontropic_Glu_rcpt_pln"/>
</dbReference>
<evidence type="ECO:0000256" key="4">
    <source>
        <dbReference type="ARBA" id="ARBA00022448"/>
    </source>
</evidence>
<evidence type="ECO:0000256" key="9">
    <source>
        <dbReference type="ARBA" id="ARBA00023136"/>
    </source>
</evidence>
<keyword evidence="12 14" id="KW-1071">Ligand-gated ion channel</keyword>
<keyword evidence="9 14" id="KW-0472">Membrane</keyword>
<evidence type="ECO:0000259" key="17">
    <source>
        <dbReference type="SMART" id="SM00079"/>
    </source>
</evidence>
<dbReference type="InterPro" id="IPR001828">
    <property type="entry name" value="ANF_lig-bd_rcpt"/>
</dbReference>
<dbReference type="InterPro" id="IPR044440">
    <property type="entry name" value="GABAb_receptor_plant_PBP1"/>
</dbReference>
<keyword evidence="18" id="KW-1185">Reference proteome</keyword>
<dbReference type="SMART" id="SM00079">
    <property type="entry name" value="PBPe"/>
    <property type="match status" value="1"/>
</dbReference>
<feature type="domain" description="Ionotropic glutamate receptor C-terminal" evidence="17">
    <location>
        <begin position="429"/>
        <end position="759"/>
    </location>
</feature>
<feature type="transmembrane region" description="Helical" evidence="15">
    <location>
        <begin position="550"/>
        <end position="568"/>
    </location>
</feature>
<keyword evidence="7 15" id="KW-1133">Transmembrane helix</keyword>
<evidence type="ECO:0000313" key="19">
    <source>
        <dbReference type="RefSeq" id="XP_018464196.2"/>
    </source>
</evidence>
<feature type="transmembrane region" description="Helical" evidence="15">
    <location>
        <begin position="610"/>
        <end position="630"/>
    </location>
</feature>
<name>A0A6J0LXV7_RAPSA</name>
<feature type="transmembrane region" description="Helical" evidence="15">
    <location>
        <begin position="779"/>
        <end position="800"/>
    </location>
</feature>
<evidence type="ECO:0000256" key="1">
    <source>
        <dbReference type="ARBA" id="ARBA00004141"/>
    </source>
</evidence>
<dbReference type="FunFam" id="1.10.287.70:FF:000037">
    <property type="entry name" value="Glutamate receptor"/>
    <property type="match status" value="1"/>
</dbReference>
<dbReference type="AlphaFoldDB" id="A0A6J0LXV7"/>
<dbReference type="PIRSF" id="PIRSF037090">
    <property type="entry name" value="Iontro_Glu-like_rcpt_pln"/>
    <property type="match status" value="1"/>
</dbReference>
<dbReference type="SMR" id="A0A6J0LXV7"/>
<organism evidence="18 19">
    <name type="scientific">Raphanus sativus</name>
    <name type="common">Radish</name>
    <name type="synonym">Raphanus raphanistrum var. sativus</name>
    <dbReference type="NCBI Taxonomy" id="3726"/>
    <lineage>
        <taxon>Eukaryota</taxon>
        <taxon>Viridiplantae</taxon>
        <taxon>Streptophyta</taxon>
        <taxon>Embryophyta</taxon>
        <taxon>Tracheophyta</taxon>
        <taxon>Spermatophyta</taxon>
        <taxon>Magnoliopsida</taxon>
        <taxon>eudicotyledons</taxon>
        <taxon>Gunneridae</taxon>
        <taxon>Pentapetalae</taxon>
        <taxon>rosids</taxon>
        <taxon>malvids</taxon>
        <taxon>Brassicales</taxon>
        <taxon>Brassicaceae</taxon>
        <taxon>Brassiceae</taxon>
        <taxon>Raphanus</taxon>
    </lineage>
</organism>
<keyword evidence="4 14" id="KW-0813">Transport</keyword>
<evidence type="ECO:0000256" key="15">
    <source>
        <dbReference type="SAM" id="Phobius"/>
    </source>
</evidence>
<keyword evidence="5 15" id="KW-0812">Transmembrane</keyword>
<dbReference type="OrthoDB" id="5984008at2759"/>
<dbReference type="CDD" id="cd19990">
    <property type="entry name" value="PBP1_GABAb_receptor_plant"/>
    <property type="match status" value="1"/>
</dbReference>
<dbReference type="Gene3D" id="3.40.190.10">
    <property type="entry name" value="Periplasmic binding protein-like II"/>
    <property type="match status" value="1"/>
</dbReference>
<comment type="similarity">
    <text evidence="2 14">Belongs to the glutamate-gated ion channel (TC 1.A.10.1) family.</text>
</comment>
<reference evidence="19" key="2">
    <citation type="submission" date="2025-08" db="UniProtKB">
        <authorList>
            <consortium name="RefSeq"/>
        </authorList>
    </citation>
    <scope>IDENTIFICATION</scope>
    <source>
        <tissue evidence="19">Leaf</tissue>
    </source>
</reference>
<evidence type="ECO:0000256" key="14">
    <source>
        <dbReference type="PIRNR" id="PIRNR037090"/>
    </source>
</evidence>
<dbReference type="KEGG" id="rsz:108835441"/>
<evidence type="ECO:0000313" key="18">
    <source>
        <dbReference type="Proteomes" id="UP000504610"/>
    </source>
</evidence>
<dbReference type="GeneID" id="108835441"/>
<keyword evidence="10 14" id="KW-0675">Receptor</keyword>
<evidence type="ECO:0000256" key="6">
    <source>
        <dbReference type="ARBA" id="ARBA00022729"/>
    </source>
</evidence>
<keyword evidence="11" id="KW-0325">Glycoprotein</keyword>
<comment type="function">
    <text evidence="14">Glutamate-gated receptor that probably acts as non-selective cation channel.</text>
</comment>
<dbReference type="Pfam" id="PF00060">
    <property type="entry name" value="Lig_chan"/>
    <property type="match status" value="1"/>
</dbReference>
<accession>A0A6J0LXV7</accession>
<dbReference type="GO" id="GO:0015276">
    <property type="term" value="F:ligand-gated monoatomic ion channel activity"/>
    <property type="evidence" value="ECO:0007669"/>
    <property type="project" value="InterPro"/>
</dbReference>
<evidence type="ECO:0000256" key="7">
    <source>
        <dbReference type="ARBA" id="ARBA00022989"/>
    </source>
</evidence>
<dbReference type="CDD" id="cd13686">
    <property type="entry name" value="GluR_Plant"/>
    <property type="match status" value="1"/>
</dbReference>
<dbReference type="SUPFAM" id="SSF53850">
    <property type="entry name" value="Periplasmic binding protein-like II"/>
    <property type="match status" value="1"/>
</dbReference>
<comment type="subunit">
    <text evidence="3">May form heteromers.</text>
</comment>
<comment type="subcellular location">
    <subcellularLocation>
        <location evidence="1">Membrane</location>
        <topology evidence="1">Multi-pass membrane protein</topology>
    </subcellularLocation>
</comment>